<evidence type="ECO:0000259" key="2">
    <source>
        <dbReference type="PROSITE" id="PS50048"/>
    </source>
</evidence>
<feature type="compositionally biased region" description="Basic and acidic residues" evidence="1">
    <location>
        <begin position="56"/>
        <end position="67"/>
    </location>
</feature>
<organism evidence="3 4">
    <name type="scientific">Agaricus bisporus var. burnettii</name>
    <dbReference type="NCBI Taxonomy" id="192524"/>
    <lineage>
        <taxon>Eukaryota</taxon>
        <taxon>Fungi</taxon>
        <taxon>Dikarya</taxon>
        <taxon>Basidiomycota</taxon>
        <taxon>Agaricomycotina</taxon>
        <taxon>Agaricomycetes</taxon>
        <taxon>Agaricomycetidae</taxon>
        <taxon>Agaricales</taxon>
        <taxon>Agaricineae</taxon>
        <taxon>Agaricaceae</taxon>
        <taxon>Agaricus</taxon>
    </lineage>
</organism>
<dbReference type="EMBL" id="JABXXO010000006">
    <property type="protein sequence ID" value="KAF7776235.1"/>
    <property type="molecule type" value="Genomic_DNA"/>
</dbReference>
<protein>
    <recommendedName>
        <fullName evidence="2">Zn(2)-C6 fungal-type domain-containing protein</fullName>
    </recommendedName>
</protein>
<feature type="compositionally biased region" description="Low complexity" evidence="1">
    <location>
        <begin position="196"/>
        <end position="207"/>
    </location>
</feature>
<dbReference type="AlphaFoldDB" id="A0A8H7KHG9"/>
<dbReference type="GO" id="GO:0000981">
    <property type="term" value="F:DNA-binding transcription factor activity, RNA polymerase II-specific"/>
    <property type="evidence" value="ECO:0007669"/>
    <property type="project" value="InterPro"/>
</dbReference>
<feature type="region of interest" description="Disordered" evidence="1">
    <location>
        <begin position="56"/>
        <end position="233"/>
    </location>
</feature>
<dbReference type="Gene3D" id="4.10.240.10">
    <property type="entry name" value="Zn(2)-C6 fungal-type DNA-binding domain"/>
    <property type="match status" value="1"/>
</dbReference>
<dbReference type="PROSITE" id="PS50048">
    <property type="entry name" value="ZN2_CY6_FUNGAL_2"/>
    <property type="match status" value="1"/>
</dbReference>
<evidence type="ECO:0000256" key="1">
    <source>
        <dbReference type="SAM" id="MobiDB-lite"/>
    </source>
</evidence>
<feature type="domain" description="Zn(2)-C6 fungal-type" evidence="2">
    <location>
        <begin position="18"/>
        <end position="51"/>
    </location>
</feature>
<name>A0A8H7KHG9_AGABI</name>
<feature type="compositionally biased region" description="Polar residues" evidence="1">
    <location>
        <begin position="84"/>
        <end position="106"/>
    </location>
</feature>
<dbReference type="SUPFAM" id="SSF57701">
    <property type="entry name" value="Zn2/Cys6 DNA-binding domain"/>
    <property type="match status" value="1"/>
</dbReference>
<comment type="caution">
    <text evidence="3">The sequence shown here is derived from an EMBL/GenBank/DDBJ whole genome shotgun (WGS) entry which is preliminary data.</text>
</comment>
<gene>
    <name evidence="3" type="ORF">Agabi119p4_4628</name>
</gene>
<feature type="compositionally biased region" description="Low complexity" evidence="1">
    <location>
        <begin position="155"/>
        <end position="170"/>
    </location>
</feature>
<dbReference type="CDD" id="cd00067">
    <property type="entry name" value="GAL4"/>
    <property type="match status" value="1"/>
</dbReference>
<dbReference type="InterPro" id="IPR036864">
    <property type="entry name" value="Zn2-C6_fun-type_DNA-bd_sf"/>
</dbReference>
<dbReference type="InterPro" id="IPR001138">
    <property type="entry name" value="Zn2Cys6_DnaBD"/>
</dbReference>
<dbReference type="Proteomes" id="UP000629468">
    <property type="component" value="Unassembled WGS sequence"/>
</dbReference>
<feature type="compositionally biased region" description="Polar residues" evidence="1">
    <location>
        <begin position="125"/>
        <end position="140"/>
    </location>
</feature>
<evidence type="ECO:0000313" key="4">
    <source>
        <dbReference type="Proteomes" id="UP000629468"/>
    </source>
</evidence>
<sequence length="233" mass="25887">MTSSAERQDKVKRRSDMACTNCRARKLKCENKDSVPPCKRCAHDHKPDCQFVSVAEDKSRGTSEPELRLPPQFTHTIASVPGGRSQNISTAPSNVFRQPQNSNVRPPTNRPPDFLYRTTPYDGQWSGQSQGSYVLQSSPRPSYPQPTGAGLISGPYPYASLPSSSYAQQPFTSDTRTPPIPHQNMYYPMNTLQEASQSVHSSSSYYQANEQPSGVVYPDLTVPGHNSPYQYPQ</sequence>
<proteinExistence type="predicted"/>
<evidence type="ECO:0000313" key="3">
    <source>
        <dbReference type="EMBL" id="KAF7776235.1"/>
    </source>
</evidence>
<reference evidence="3 4" key="1">
    <citation type="journal article" name="Sci. Rep.">
        <title>Telomere-to-telomere assembled and centromere annotated genomes of the two main subspecies of the button mushroom Agaricus bisporus reveal especially polymorphic chromosome ends.</title>
        <authorList>
            <person name="Sonnenberg A.S.M."/>
            <person name="Sedaghat-Telgerd N."/>
            <person name="Lavrijssen B."/>
            <person name="Ohm R.A."/>
            <person name="Hendrickx P.M."/>
            <person name="Scholtmeijer K."/>
            <person name="Baars J.J.P."/>
            <person name="van Peer A."/>
        </authorList>
    </citation>
    <scope>NUCLEOTIDE SEQUENCE [LARGE SCALE GENOMIC DNA]</scope>
    <source>
        <strain evidence="3 4">H119_p4</strain>
    </source>
</reference>
<dbReference type="PROSITE" id="PS00463">
    <property type="entry name" value="ZN2_CY6_FUNGAL_1"/>
    <property type="match status" value="1"/>
</dbReference>
<accession>A0A8H7KHG9</accession>
<dbReference type="GO" id="GO:0008270">
    <property type="term" value="F:zinc ion binding"/>
    <property type="evidence" value="ECO:0007669"/>
    <property type="project" value="InterPro"/>
</dbReference>